<accession>A0A9D2FEG8</accession>
<dbReference type="Gene3D" id="2.40.30.20">
    <property type="match status" value="1"/>
</dbReference>
<evidence type="ECO:0000256" key="13">
    <source>
        <dbReference type="HAMAP-Rule" id="MF_01346"/>
    </source>
</evidence>
<dbReference type="InterPro" id="IPR020003">
    <property type="entry name" value="ATPase_a/bsu_AS"/>
</dbReference>
<evidence type="ECO:0000256" key="10">
    <source>
        <dbReference type="ARBA" id="ARBA00023136"/>
    </source>
</evidence>
<dbReference type="InterPro" id="IPR038376">
    <property type="entry name" value="ATP_synth_asu_C_sf"/>
</dbReference>
<dbReference type="InterPro" id="IPR033732">
    <property type="entry name" value="ATP_synth_F1_a_nt-bd_dom"/>
</dbReference>
<dbReference type="HAMAP" id="MF_01346">
    <property type="entry name" value="ATP_synth_alpha_bact"/>
    <property type="match status" value="1"/>
</dbReference>
<dbReference type="AlphaFoldDB" id="A0A9D2FEG8"/>
<dbReference type="EC" id="7.1.2.2" evidence="13"/>
<evidence type="ECO:0000256" key="4">
    <source>
        <dbReference type="ARBA" id="ARBA00022475"/>
    </source>
</evidence>
<keyword evidence="8 13" id="KW-1278">Translocase</keyword>
<dbReference type="PROSITE" id="PS00152">
    <property type="entry name" value="ATPASE_ALPHA_BETA"/>
    <property type="match status" value="1"/>
</dbReference>
<comment type="function">
    <text evidence="13">Produces ATP from ADP in the presence of a proton gradient across the membrane. The alpha chain is a regulatory subunit.</text>
</comment>
<evidence type="ECO:0000256" key="6">
    <source>
        <dbReference type="ARBA" id="ARBA00022781"/>
    </source>
</evidence>
<dbReference type="SUPFAM" id="SSF50615">
    <property type="entry name" value="N-terminal domain of alpha and beta subunits of F1 ATP synthase"/>
    <property type="match status" value="1"/>
</dbReference>
<evidence type="ECO:0000256" key="9">
    <source>
        <dbReference type="ARBA" id="ARBA00023065"/>
    </source>
</evidence>
<dbReference type="GO" id="GO:0043531">
    <property type="term" value="F:ADP binding"/>
    <property type="evidence" value="ECO:0007669"/>
    <property type="project" value="TreeGrafter"/>
</dbReference>
<keyword evidence="6 13" id="KW-0375">Hydrogen ion transport</keyword>
<keyword evidence="9 13" id="KW-0406">Ion transport</keyword>
<dbReference type="InterPro" id="IPR000194">
    <property type="entry name" value="ATPase_F1/V1/A1_a/bsu_nucl-bd"/>
</dbReference>
<evidence type="ECO:0000256" key="8">
    <source>
        <dbReference type="ARBA" id="ARBA00022967"/>
    </source>
</evidence>
<keyword evidence="11 13" id="KW-0139">CF(1)</keyword>
<dbReference type="SUPFAM" id="SSF52540">
    <property type="entry name" value="P-loop containing nucleoside triphosphate hydrolases"/>
    <property type="match status" value="1"/>
</dbReference>
<dbReference type="PANTHER" id="PTHR48082">
    <property type="entry name" value="ATP SYNTHASE SUBUNIT ALPHA, MITOCHONDRIAL"/>
    <property type="match status" value="1"/>
</dbReference>
<dbReference type="Pfam" id="PF00006">
    <property type="entry name" value="ATP-synt_ab"/>
    <property type="match status" value="1"/>
</dbReference>
<keyword evidence="3 13" id="KW-0813">Transport</keyword>
<dbReference type="Pfam" id="PF02874">
    <property type="entry name" value="ATP-synt_ab_N"/>
    <property type="match status" value="1"/>
</dbReference>
<dbReference type="InterPro" id="IPR036121">
    <property type="entry name" value="ATPase_F1/V1/A1_a/bsu_N_sf"/>
</dbReference>
<evidence type="ECO:0000313" key="17">
    <source>
        <dbReference type="EMBL" id="HIZ57610.1"/>
    </source>
</evidence>
<keyword evidence="7 13" id="KW-0067">ATP-binding</keyword>
<dbReference type="Pfam" id="PF00213">
    <property type="entry name" value="OSCP"/>
    <property type="match status" value="1"/>
</dbReference>
<dbReference type="NCBIfam" id="TIGR00962">
    <property type="entry name" value="atpA"/>
    <property type="match status" value="1"/>
</dbReference>
<comment type="catalytic activity">
    <reaction evidence="13">
        <text>ATP + H2O + 4 H(+)(in) = ADP + phosphate + 5 H(+)(out)</text>
        <dbReference type="Rhea" id="RHEA:57720"/>
        <dbReference type="ChEBI" id="CHEBI:15377"/>
        <dbReference type="ChEBI" id="CHEBI:15378"/>
        <dbReference type="ChEBI" id="CHEBI:30616"/>
        <dbReference type="ChEBI" id="CHEBI:43474"/>
        <dbReference type="ChEBI" id="CHEBI:456216"/>
        <dbReference type="EC" id="7.1.2.2"/>
    </reaction>
</comment>
<dbReference type="CDD" id="cd18116">
    <property type="entry name" value="ATP-synt_F1_alpha_N"/>
    <property type="match status" value="1"/>
</dbReference>
<evidence type="ECO:0000313" key="18">
    <source>
        <dbReference type="Proteomes" id="UP000824065"/>
    </source>
</evidence>
<comment type="subcellular location">
    <subcellularLocation>
        <location evidence="13">Cell membrane</location>
        <topology evidence="13">Peripheral membrane protein</topology>
    </subcellularLocation>
    <subcellularLocation>
        <location evidence="1">Membrane</location>
    </subcellularLocation>
</comment>
<dbReference type="InterPro" id="IPR000793">
    <property type="entry name" value="ATP_synth_asu_C"/>
</dbReference>
<dbReference type="InterPro" id="IPR000711">
    <property type="entry name" value="ATPase_OSCP/dsu"/>
</dbReference>
<keyword evidence="4 13" id="KW-1003">Cell membrane</keyword>
<dbReference type="CDD" id="cd18113">
    <property type="entry name" value="ATP-synt_F1_alpha_C"/>
    <property type="match status" value="1"/>
</dbReference>
<dbReference type="GO" id="GO:0005524">
    <property type="term" value="F:ATP binding"/>
    <property type="evidence" value="ECO:0007669"/>
    <property type="project" value="UniProtKB-UniRule"/>
</dbReference>
<feature type="domain" description="ATPase F1/V1/A1 complex alpha/beta subunit N-terminal" evidence="16">
    <location>
        <begin position="102"/>
        <end position="166"/>
    </location>
</feature>
<dbReference type="FunFam" id="3.40.50.300:FF:000002">
    <property type="entry name" value="ATP synthase subunit alpha"/>
    <property type="match status" value="1"/>
</dbReference>
<organism evidence="17 18">
    <name type="scientific">Candidatus Faecalibacterium gallistercoris</name>
    <dbReference type="NCBI Taxonomy" id="2838579"/>
    <lineage>
        <taxon>Bacteria</taxon>
        <taxon>Bacillati</taxon>
        <taxon>Bacillota</taxon>
        <taxon>Clostridia</taxon>
        <taxon>Eubacteriales</taxon>
        <taxon>Oscillospiraceae</taxon>
        <taxon>Faecalibacterium</taxon>
    </lineage>
</organism>
<dbReference type="SUPFAM" id="SSF47917">
    <property type="entry name" value="C-terminal domain of alpha and beta subunits of F1 ATP synthase"/>
    <property type="match status" value="1"/>
</dbReference>
<dbReference type="Pfam" id="PF00306">
    <property type="entry name" value="ATP-synt_ab_C"/>
    <property type="match status" value="1"/>
</dbReference>
<dbReference type="GO" id="GO:0046933">
    <property type="term" value="F:proton-transporting ATP synthase activity, rotational mechanism"/>
    <property type="evidence" value="ECO:0007669"/>
    <property type="project" value="UniProtKB-UniRule"/>
</dbReference>
<sequence length="580" mass="63283">MNNPTAAFLYSAEQPSDAQRQRLEAFLARTYPGQALTLEWKQDADLAGGFRMEVGADIYDWSLQGRMEQLRRKLDALDGQEDVLPLMRQAIQDWAPSTKPEEMGTVLTVGDEIATISGLEDAVYGEVLVFSNGIKGMVQELRPDQLCCVLFGDSSGIEAGDPVRRTRKVAGVPVGEGFLGRVVDALGSPIDGAGPIQADAYYPVERPAPGIIDRQPVNQPMETGLLAIDALFPIGRGQRELIIGDRQTGKTAVALDTILNQKGKNVVCIYVAIGQKASSVALLAENLRRRGAMDYCIIVSAPASDSASLQYIAPYAGTSIGEYFMHQGRDVLIVYDDLSKHAIAYRALSLLLERSPGREAYPGDVFYLHSRLLERSAHLSDEKGGGSMTALPIIETQAGDVSAYIPTNVISITDGQLFLESSLFFSGQRPAVNVGLSVSRVGGDAQTKAMKKAAGAMRLDLAQYREMEVFTQFSSDLDEATKRQLTYGQGLMRLLRQKQYHPLTQHEQVITLVAALNHVLQDIPASQIGGAQQEMLAWFAEQDPALCQRIDSTGLLSDDDRQQILALARVFVAQYQKKGQ</sequence>
<dbReference type="CDD" id="cd01132">
    <property type="entry name" value="F1-ATPase_alpha_CD"/>
    <property type="match status" value="1"/>
</dbReference>
<dbReference type="EMBL" id="DXBJ01000023">
    <property type="protein sequence ID" value="HIZ57610.1"/>
    <property type="molecule type" value="Genomic_DNA"/>
</dbReference>
<dbReference type="GO" id="GO:0045259">
    <property type="term" value="C:proton-transporting ATP synthase complex"/>
    <property type="evidence" value="ECO:0007669"/>
    <property type="project" value="UniProtKB-KW"/>
</dbReference>
<comment type="similarity">
    <text evidence="2 13">Belongs to the ATPase alpha/beta chains family.</text>
</comment>
<evidence type="ECO:0000256" key="5">
    <source>
        <dbReference type="ARBA" id="ARBA00022741"/>
    </source>
</evidence>
<keyword evidence="10 13" id="KW-0472">Membrane</keyword>
<keyword evidence="12 13" id="KW-0066">ATP synthesis</keyword>
<dbReference type="InterPro" id="IPR027417">
    <property type="entry name" value="P-loop_NTPase"/>
</dbReference>
<evidence type="ECO:0000256" key="3">
    <source>
        <dbReference type="ARBA" id="ARBA00022448"/>
    </source>
</evidence>
<reference evidence="17" key="2">
    <citation type="submission" date="2021-04" db="EMBL/GenBank/DDBJ databases">
        <authorList>
            <person name="Gilroy R."/>
        </authorList>
    </citation>
    <scope>NUCLEOTIDE SEQUENCE</scope>
    <source>
        <strain evidence="17">ChiBcec16-3735</strain>
    </source>
</reference>
<dbReference type="Gene3D" id="3.40.50.300">
    <property type="entry name" value="P-loop containing nucleotide triphosphate hydrolases"/>
    <property type="match status" value="1"/>
</dbReference>
<dbReference type="InterPro" id="IPR005294">
    <property type="entry name" value="ATP_synth_F1_asu"/>
</dbReference>
<feature type="domain" description="ATP synthase alpha subunit C-terminal" evidence="15">
    <location>
        <begin position="446"/>
        <end position="569"/>
    </location>
</feature>
<evidence type="ECO:0000259" key="15">
    <source>
        <dbReference type="Pfam" id="PF00306"/>
    </source>
</evidence>
<evidence type="ECO:0000256" key="11">
    <source>
        <dbReference type="ARBA" id="ARBA00023196"/>
    </source>
</evidence>
<feature type="binding site" evidence="13">
    <location>
        <begin position="244"/>
        <end position="251"/>
    </location>
    <ligand>
        <name>ATP</name>
        <dbReference type="ChEBI" id="CHEBI:30616"/>
    </ligand>
</feature>
<dbReference type="NCBIfam" id="NF009884">
    <property type="entry name" value="PRK13343.1"/>
    <property type="match status" value="1"/>
</dbReference>
<feature type="domain" description="ATPase F1/V1/A1 complex alpha/beta subunit nucleotide-binding" evidence="14">
    <location>
        <begin position="224"/>
        <end position="439"/>
    </location>
</feature>
<dbReference type="PANTHER" id="PTHR48082:SF2">
    <property type="entry name" value="ATP SYNTHASE SUBUNIT ALPHA, MITOCHONDRIAL"/>
    <property type="match status" value="1"/>
</dbReference>
<feature type="site" description="Required for activity" evidence="13">
    <location>
        <position position="437"/>
    </location>
</feature>
<reference evidence="17" key="1">
    <citation type="journal article" date="2021" name="PeerJ">
        <title>Extensive microbial diversity within the chicken gut microbiome revealed by metagenomics and culture.</title>
        <authorList>
            <person name="Gilroy R."/>
            <person name="Ravi A."/>
            <person name="Getino M."/>
            <person name="Pursley I."/>
            <person name="Horton D.L."/>
            <person name="Alikhan N.F."/>
            <person name="Baker D."/>
            <person name="Gharbi K."/>
            <person name="Hall N."/>
            <person name="Watson M."/>
            <person name="Adriaenssens E.M."/>
            <person name="Foster-Nyarko E."/>
            <person name="Jarju S."/>
            <person name="Secka A."/>
            <person name="Antonio M."/>
            <person name="Oren A."/>
            <person name="Chaudhuri R.R."/>
            <person name="La Ragione R."/>
            <person name="Hildebrand F."/>
            <person name="Pallen M.J."/>
        </authorList>
    </citation>
    <scope>NUCLEOTIDE SEQUENCE</scope>
    <source>
        <strain evidence="17">ChiBcec16-3735</strain>
    </source>
</reference>
<evidence type="ECO:0000256" key="12">
    <source>
        <dbReference type="ARBA" id="ARBA00023310"/>
    </source>
</evidence>
<dbReference type="GO" id="GO:0005886">
    <property type="term" value="C:plasma membrane"/>
    <property type="evidence" value="ECO:0007669"/>
    <property type="project" value="UniProtKB-SubCell"/>
</dbReference>
<name>A0A9D2FEG8_9FIRM</name>
<dbReference type="InterPro" id="IPR023366">
    <property type="entry name" value="ATP_synth_asu-like_sf"/>
</dbReference>
<dbReference type="InterPro" id="IPR004100">
    <property type="entry name" value="ATPase_F1/V1/A1_a/bsu_N"/>
</dbReference>
<gene>
    <name evidence="13 17" type="primary">atpA</name>
    <name evidence="17" type="ORF">H9725_03365</name>
</gene>
<comment type="caution">
    <text evidence="17">The sequence shown here is derived from an EMBL/GenBank/DDBJ whole genome shotgun (WGS) entry which is preliminary data.</text>
</comment>
<dbReference type="Gene3D" id="1.20.150.20">
    <property type="entry name" value="ATP synthase alpha/beta chain, C-terminal domain"/>
    <property type="match status" value="1"/>
</dbReference>
<dbReference type="Proteomes" id="UP000824065">
    <property type="component" value="Unassembled WGS sequence"/>
</dbReference>
<evidence type="ECO:0000259" key="14">
    <source>
        <dbReference type="Pfam" id="PF00006"/>
    </source>
</evidence>
<proteinExistence type="inferred from homology"/>
<protein>
    <recommendedName>
        <fullName evidence="13">ATP synthase subunit alpha</fullName>
        <ecNumber evidence="13">7.1.2.2</ecNumber>
    </recommendedName>
    <alternativeName>
        <fullName evidence="13">ATP synthase F1 sector subunit alpha</fullName>
    </alternativeName>
    <alternativeName>
        <fullName evidence="13">F-ATPase subunit alpha</fullName>
    </alternativeName>
</protein>
<keyword evidence="5 13" id="KW-0547">Nucleotide-binding</keyword>
<evidence type="ECO:0000259" key="16">
    <source>
        <dbReference type="Pfam" id="PF02874"/>
    </source>
</evidence>
<evidence type="ECO:0000256" key="1">
    <source>
        <dbReference type="ARBA" id="ARBA00004370"/>
    </source>
</evidence>
<evidence type="ECO:0000256" key="7">
    <source>
        <dbReference type="ARBA" id="ARBA00022840"/>
    </source>
</evidence>
<evidence type="ECO:0000256" key="2">
    <source>
        <dbReference type="ARBA" id="ARBA00008936"/>
    </source>
</evidence>
<dbReference type="FunFam" id="1.20.150.20:FF:000001">
    <property type="entry name" value="ATP synthase subunit alpha"/>
    <property type="match status" value="1"/>
</dbReference>